<dbReference type="SUPFAM" id="SSF57667">
    <property type="entry name" value="beta-beta-alpha zinc fingers"/>
    <property type="match status" value="1"/>
</dbReference>
<dbReference type="InterPro" id="IPR050329">
    <property type="entry name" value="GLI_C2H2-zinc-finger"/>
</dbReference>
<dbReference type="EMBL" id="ML213591">
    <property type="protein sequence ID" value="TFK43543.1"/>
    <property type="molecule type" value="Genomic_DNA"/>
</dbReference>
<protein>
    <recommendedName>
        <fullName evidence="7">C2H2-type domain-containing protein</fullName>
    </recommendedName>
</protein>
<evidence type="ECO:0000259" key="7">
    <source>
        <dbReference type="PROSITE" id="PS50157"/>
    </source>
</evidence>
<dbReference type="GO" id="GO:0045944">
    <property type="term" value="P:positive regulation of transcription by RNA polymerase II"/>
    <property type="evidence" value="ECO:0007669"/>
    <property type="project" value="UniProtKB-ARBA"/>
</dbReference>
<dbReference type="AlphaFoldDB" id="A0A5C3MFX9"/>
<feature type="region of interest" description="Disordered" evidence="6">
    <location>
        <begin position="50"/>
        <end position="108"/>
    </location>
</feature>
<reference evidence="8 9" key="1">
    <citation type="journal article" date="2019" name="Nat. Ecol. Evol.">
        <title>Megaphylogeny resolves global patterns of mushroom evolution.</title>
        <authorList>
            <person name="Varga T."/>
            <person name="Krizsan K."/>
            <person name="Foldi C."/>
            <person name="Dima B."/>
            <person name="Sanchez-Garcia M."/>
            <person name="Sanchez-Ramirez S."/>
            <person name="Szollosi G.J."/>
            <person name="Szarkandi J.G."/>
            <person name="Papp V."/>
            <person name="Albert L."/>
            <person name="Andreopoulos W."/>
            <person name="Angelini C."/>
            <person name="Antonin V."/>
            <person name="Barry K.W."/>
            <person name="Bougher N.L."/>
            <person name="Buchanan P."/>
            <person name="Buyck B."/>
            <person name="Bense V."/>
            <person name="Catcheside P."/>
            <person name="Chovatia M."/>
            <person name="Cooper J."/>
            <person name="Damon W."/>
            <person name="Desjardin D."/>
            <person name="Finy P."/>
            <person name="Geml J."/>
            <person name="Haridas S."/>
            <person name="Hughes K."/>
            <person name="Justo A."/>
            <person name="Karasinski D."/>
            <person name="Kautmanova I."/>
            <person name="Kiss B."/>
            <person name="Kocsube S."/>
            <person name="Kotiranta H."/>
            <person name="LaButti K.M."/>
            <person name="Lechner B.E."/>
            <person name="Liimatainen K."/>
            <person name="Lipzen A."/>
            <person name="Lukacs Z."/>
            <person name="Mihaltcheva S."/>
            <person name="Morgado L.N."/>
            <person name="Niskanen T."/>
            <person name="Noordeloos M.E."/>
            <person name="Ohm R.A."/>
            <person name="Ortiz-Santana B."/>
            <person name="Ovrebo C."/>
            <person name="Racz N."/>
            <person name="Riley R."/>
            <person name="Savchenko A."/>
            <person name="Shiryaev A."/>
            <person name="Soop K."/>
            <person name="Spirin V."/>
            <person name="Szebenyi C."/>
            <person name="Tomsovsky M."/>
            <person name="Tulloss R.E."/>
            <person name="Uehling J."/>
            <person name="Grigoriev I.V."/>
            <person name="Vagvolgyi C."/>
            <person name="Papp T."/>
            <person name="Martin F.M."/>
            <person name="Miettinen O."/>
            <person name="Hibbett D.S."/>
            <person name="Nagy L.G."/>
        </authorList>
    </citation>
    <scope>NUCLEOTIDE SEQUENCE [LARGE SCALE GENOMIC DNA]</scope>
    <source>
        <strain evidence="8 9">CBS 166.37</strain>
    </source>
</reference>
<dbReference type="GO" id="GO:0000978">
    <property type="term" value="F:RNA polymerase II cis-regulatory region sequence-specific DNA binding"/>
    <property type="evidence" value="ECO:0007669"/>
    <property type="project" value="TreeGrafter"/>
</dbReference>
<dbReference type="GO" id="GO:0008270">
    <property type="term" value="F:zinc ion binding"/>
    <property type="evidence" value="ECO:0007669"/>
    <property type="project" value="UniProtKB-KW"/>
</dbReference>
<dbReference type="Gene3D" id="3.30.160.60">
    <property type="entry name" value="Classic Zinc Finger"/>
    <property type="match status" value="1"/>
</dbReference>
<dbReference type="Proteomes" id="UP000308652">
    <property type="component" value="Unassembled WGS sequence"/>
</dbReference>
<keyword evidence="3 5" id="KW-0863">Zinc-finger</keyword>
<organism evidence="8 9">
    <name type="scientific">Crucibulum laeve</name>
    <dbReference type="NCBI Taxonomy" id="68775"/>
    <lineage>
        <taxon>Eukaryota</taxon>
        <taxon>Fungi</taxon>
        <taxon>Dikarya</taxon>
        <taxon>Basidiomycota</taxon>
        <taxon>Agaricomycotina</taxon>
        <taxon>Agaricomycetes</taxon>
        <taxon>Agaricomycetidae</taxon>
        <taxon>Agaricales</taxon>
        <taxon>Agaricineae</taxon>
        <taxon>Nidulariaceae</taxon>
        <taxon>Crucibulum</taxon>
    </lineage>
</organism>
<dbReference type="STRING" id="68775.A0A5C3MFX9"/>
<dbReference type="PANTHER" id="PTHR19818:SF139">
    <property type="entry name" value="PAIR-RULE PROTEIN ODD-PAIRED"/>
    <property type="match status" value="1"/>
</dbReference>
<evidence type="ECO:0000256" key="1">
    <source>
        <dbReference type="ARBA" id="ARBA00022723"/>
    </source>
</evidence>
<dbReference type="InterPro" id="IPR036236">
    <property type="entry name" value="Znf_C2H2_sf"/>
</dbReference>
<keyword evidence="1" id="KW-0479">Metal-binding</keyword>
<evidence type="ECO:0000256" key="2">
    <source>
        <dbReference type="ARBA" id="ARBA00022737"/>
    </source>
</evidence>
<dbReference type="OrthoDB" id="3058450at2759"/>
<evidence type="ECO:0000313" key="9">
    <source>
        <dbReference type="Proteomes" id="UP000308652"/>
    </source>
</evidence>
<dbReference type="PROSITE" id="PS50157">
    <property type="entry name" value="ZINC_FINGER_C2H2_2"/>
    <property type="match status" value="2"/>
</dbReference>
<dbReference type="GO" id="GO:0005634">
    <property type="term" value="C:nucleus"/>
    <property type="evidence" value="ECO:0007669"/>
    <property type="project" value="UniProtKB-ARBA"/>
</dbReference>
<evidence type="ECO:0000313" key="8">
    <source>
        <dbReference type="EMBL" id="TFK43543.1"/>
    </source>
</evidence>
<feature type="domain" description="C2H2-type" evidence="7">
    <location>
        <begin position="165"/>
        <end position="193"/>
    </location>
</feature>
<sequence length="231" mass="26384">MPITLAKKEIHIIIQLQIVRIPGCVKNISLKGACLAADNVNTYLLLSRSDSSPHQREDSYYTSSRHLSAQMSHSHSQTPPRSPSPSHVSTSTCSDTGDVDLPDEPAPDIMNWEEYTRTSVNDDGKIEYECLWPDHLQSSGICGFKRKKQGVKRHVEAKHLGIRRHICSYCEKSFSTKLAVNSHTWRKHTGEKPLTCRYECGKRFNDPARQFRHYESAHGYVSRNPRRKNPR</sequence>
<keyword evidence="2" id="KW-0677">Repeat</keyword>
<gene>
    <name evidence="8" type="ORF">BDQ12DRAFT_184577</name>
</gene>
<evidence type="ECO:0000256" key="6">
    <source>
        <dbReference type="SAM" id="MobiDB-lite"/>
    </source>
</evidence>
<dbReference type="SMART" id="SM00355">
    <property type="entry name" value="ZnF_C2H2"/>
    <property type="match status" value="2"/>
</dbReference>
<dbReference type="PROSITE" id="PS00028">
    <property type="entry name" value="ZINC_FINGER_C2H2_1"/>
    <property type="match status" value="2"/>
</dbReference>
<evidence type="ECO:0000256" key="3">
    <source>
        <dbReference type="ARBA" id="ARBA00022771"/>
    </source>
</evidence>
<dbReference type="PANTHER" id="PTHR19818">
    <property type="entry name" value="ZINC FINGER PROTEIN ZIC AND GLI"/>
    <property type="match status" value="1"/>
</dbReference>
<dbReference type="InterPro" id="IPR013087">
    <property type="entry name" value="Znf_C2H2_type"/>
</dbReference>
<evidence type="ECO:0000256" key="5">
    <source>
        <dbReference type="PROSITE-ProRule" id="PRU00042"/>
    </source>
</evidence>
<feature type="compositionally biased region" description="Polar residues" evidence="6">
    <location>
        <begin position="60"/>
        <end position="95"/>
    </location>
</feature>
<accession>A0A5C3MFX9</accession>
<feature type="compositionally biased region" description="Acidic residues" evidence="6">
    <location>
        <begin position="97"/>
        <end position="106"/>
    </location>
</feature>
<proteinExistence type="predicted"/>
<keyword evidence="9" id="KW-1185">Reference proteome</keyword>
<keyword evidence="4" id="KW-0862">Zinc</keyword>
<evidence type="ECO:0000256" key="4">
    <source>
        <dbReference type="ARBA" id="ARBA00022833"/>
    </source>
</evidence>
<feature type="domain" description="C2H2-type" evidence="7">
    <location>
        <begin position="194"/>
        <end position="218"/>
    </location>
</feature>
<name>A0A5C3MFX9_9AGAR</name>
<dbReference type="GO" id="GO:0000981">
    <property type="term" value="F:DNA-binding transcription factor activity, RNA polymerase II-specific"/>
    <property type="evidence" value="ECO:0007669"/>
    <property type="project" value="TreeGrafter"/>
</dbReference>